<dbReference type="GeneID" id="61609564"/>
<keyword evidence="4 7" id="KW-0862">Zinc</keyword>
<evidence type="ECO:0000256" key="2">
    <source>
        <dbReference type="ARBA" id="ARBA00008072"/>
    </source>
</evidence>
<comment type="caution">
    <text evidence="9">The sequence shown here is derived from an EMBL/GenBank/DDBJ whole genome shotgun (WGS) entry which is preliminary data.</text>
</comment>
<dbReference type="GO" id="GO:0016616">
    <property type="term" value="F:oxidoreductase activity, acting on the CH-OH group of donors, NAD or NADP as acceptor"/>
    <property type="evidence" value="ECO:0007669"/>
    <property type="project" value="UniProtKB-ARBA"/>
</dbReference>
<evidence type="ECO:0000256" key="3">
    <source>
        <dbReference type="ARBA" id="ARBA00022723"/>
    </source>
</evidence>
<dbReference type="InterPro" id="IPR011032">
    <property type="entry name" value="GroES-like_sf"/>
</dbReference>
<dbReference type="GO" id="GO:0008270">
    <property type="term" value="F:zinc ion binding"/>
    <property type="evidence" value="ECO:0007669"/>
    <property type="project" value="InterPro"/>
</dbReference>
<dbReference type="InterPro" id="IPR013154">
    <property type="entry name" value="ADH-like_N"/>
</dbReference>
<dbReference type="CDD" id="cd08233">
    <property type="entry name" value="butanediol_DH_like"/>
    <property type="match status" value="1"/>
</dbReference>
<dbReference type="EMBL" id="WISB01000052">
    <property type="protein sequence ID" value="MQW69356.1"/>
    <property type="molecule type" value="Genomic_DNA"/>
</dbReference>
<comment type="similarity">
    <text evidence="2 7">Belongs to the zinc-containing alcohol dehydrogenase family.</text>
</comment>
<dbReference type="AlphaFoldDB" id="A0A6G1WI38"/>
<dbReference type="InterPro" id="IPR036291">
    <property type="entry name" value="NAD(P)-bd_dom_sf"/>
</dbReference>
<dbReference type="Pfam" id="PF08240">
    <property type="entry name" value="ADH_N"/>
    <property type="match status" value="1"/>
</dbReference>
<dbReference type="SMART" id="SM00829">
    <property type="entry name" value="PKS_ER"/>
    <property type="match status" value="1"/>
</dbReference>
<keyword evidence="3 7" id="KW-0479">Metal-binding</keyword>
<evidence type="ECO:0000256" key="6">
    <source>
        <dbReference type="ARBA" id="ARBA00023027"/>
    </source>
</evidence>
<evidence type="ECO:0000259" key="8">
    <source>
        <dbReference type="SMART" id="SM00829"/>
    </source>
</evidence>
<dbReference type="Gene3D" id="3.90.180.10">
    <property type="entry name" value="Medium-chain alcohol dehydrogenases, catalytic domain"/>
    <property type="match status" value="1"/>
</dbReference>
<evidence type="ECO:0000256" key="1">
    <source>
        <dbReference type="ARBA" id="ARBA00001947"/>
    </source>
</evidence>
<dbReference type="PANTHER" id="PTHR43161:SF9">
    <property type="entry name" value="SORBITOL DEHYDROGENASE"/>
    <property type="match status" value="1"/>
</dbReference>
<comment type="cofactor">
    <cofactor evidence="1 7">
        <name>Zn(2+)</name>
        <dbReference type="ChEBI" id="CHEBI:29105"/>
    </cofactor>
</comment>
<dbReference type="RefSeq" id="WP_011969664.1">
    <property type="nucleotide sequence ID" value="NZ_CP104148.1"/>
</dbReference>
<accession>A0A6G1WI38</accession>
<name>A0A6G1WI38_9HYPH</name>
<feature type="domain" description="Enoyl reductase (ER)" evidence="8">
    <location>
        <begin position="7"/>
        <end position="353"/>
    </location>
</feature>
<dbReference type="InterPro" id="IPR013149">
    <property type="entry name" value="ADH-like_C"/>
</dbReference>
<gene>
    <name evidence="9" type="ORF">GHJ91_09250</name>
</gene>
<organism evidence="9">
    <name type="scientific">Sinorhizobium medicae</name>
    <dbReference type="NCBI Taxonomy" id="110321"/>
    <lineage>
        <taxon>Bacteria</taxon>
        <taxon>Pseudomonadati</taxon>
        <taxon>Pseudomonadota</taxon>
        <taxon>Alphaproteobacteria</taxon>
        <taxon>Hyphomicrobiales</taxon>
        <taxon>Rhizobiaceae</taxon>
        <taxon>Sinorhizobium/Ensifer group</taxon>
        <taxon>Sinorhizobium</taxon>
    </lineage>
</organism>
<keyword evidence="5" id="KW-0560">Oxidoreductase</keyword>
<evidence type="ECO:0000256" key="4">
    <source>
        <dbReference type="ARBA" id="ARBA00022833"/>
    </source>
</evidence>
<sequence length="357" mass="38011">MRALRFHAARDLRIEDIQAPGEPAAGQVLVRNRFVGICGTDLHEYAYGPIFVPKEPHPFTGAHGPQVLGHEFGGVVEAVGEGVTSVRAGDRVSVQPLIMPRAGDFFADRGLFHLSTDLALAGLSWAWGGMAEYALLNEYNVEKIPEEMSDEEAALVEPSAVAVYACDRGGVTAGSSVLVTGAGPIGVLTLLAARAAGAAQLFVSDINDARLEFASSILPDITPINPGRSNPGDVVRAATEGKVGCDVAIECVGNEHALKGCVDAVRKQGVVVQTGLHPHENPIDWFQVTFKDIDLRGSWAYPTHYWPRVIRLIASGHLPAKQVVTGRIGLDRAVADGFDALLDPGGRHLKILIDLTN</sequence>
<dbReference type="InterPro" id="IPR002328">
    <property type="entry name" value="ADH_Zn_CS"/>
</dbReference>
<dbReference type="InterPro" id="IPR020843">
    <property type="entry name" value="ER"/>
</dbReference>
<dbReference type="SUPFAM" id="SSF50129">
    <property type="entry name" value="GroES-like"/>
    <property type="match status" value="1"/>
</dbReference>
<dbReference type="Pfam" id="PF00107">
    <property type="entry name" value="ADH_zinc_N"/>
    <property type="match status" value="1"/>
</dbReference>
<evidence type="ECO:0000256" key="7">
    <source>
        <dbReference type="RuleBase" id="RU361277"/>
    </source>
</evidence>
<protein>
    <submittedName>
        <fullName evidence="9">Alcohol dehydrogenase catalytic domain-containing protein</fullName>
    </submittedName>
</protein>
<proteinExistence type="inferred from homology"/>
<reference evidence="9" key="1">
    <citation type="journal article" date="2013" name="Genome Biol.">
        <title>Comparative genomics of the core and accessory genomes of 48 Sinorhizobium strains comprising five genospecies.</title>
        <authorList>
            <person name="Sugawara M."/>
            <person name="Epstein B."/>
            <person name="Badgley B.D."/>
            <person name="Unno T."/>
            <person name="Xu L."/>
            <person name="Reese J."/>
            <person name="Gyaneshwar P."/>
            <person name="Denny R."/>
            <person name="Mudge J."/>
            <person name="Bharti A.K."/>
            <person name="Farmer A.D."/>
            <person name="May G.D."/>
            <person name="Woodward J.E."/>
            <person name="Medigue C."/>
            <person name="Vallenet D."/>
            <person name="Lajus A."/>
            <person name="Rouy Z."/>
            <person name="Martinez-Vaz B."/>
            <person name="Tiffin P."/>
            <person name="Young N.D."/>
            <person name="Sadowsky M.J."/>
        </authorList>
    </citation>
    <scope>NUCLEOTIDE SEQUENCE</scope>
    <source>
        <strain evidence="9">M1</strain>
    </source>
</reference>
<dbReference type="PANTHER" id="PTHR43161">
    <property type="entry name" value="SORBITOL DEHYDROGENASE"/>
    <property type="match status" value="1"/>
</dbReference>
<evidence type="ECO:0000256" key="5">
    <source>
        <dbReference type="ARBA" id="ARBA00023002"/>
    </source>
</evidence>
<dbReference type="OMA" id="INHPARW"/>
<evidence type="ECO:0000313" key="9">
    <source>
        <dbReference type="EMBL" id="MQW69356.1"/>
    </source>
</evidence>
<dbReference type="PROSITE" id="PS00059">
    <property type="entry name" value="ADH_ZINC"/>
    <property type="match status" value="1"/>
</dbReference>
<keyword evidence="6" id="KW-0520">NAD</keyword>
<dbReference type="FunFam" id="3.40.50.720:FF:000068">
    <property type="entry name" value="Sorbitol dehydrogenase"/>
    <property type="match status" value="1"/>
</dbReference>
<dbReference type="SUPFAM" id="SSF51735">
    <property type="entry name" value="NAD(P)-binding Rossmann-fold domains"/>
    <property type="match status" value="1"/>
</dbReference>
<dbReference type="Gene3D" id="3.40.50.720">
    <property type="entry name" value="NAD(P)-binding Rossmann-like Domain"/>
    <property type="match status" value="1"/>
</dbReference>